<organism evidence="1 2">
    <name type="scientific">Brachionus plicatilis</name>
    <name type="common">Marine rotifer</name>
    <name type="synonym">Brachionus muelleri</name>
    <dbReference type="NCBI Taxonomy" id="10195"/>
    <lineage>
        <taxon>Eukaryota</taxon>
        <taxon>Metazoa</taxon>
        <taxon>Spiralia</taxon>
        <taxon>Gnathifera</taxon>
        <taxon>Rotifera</taxon>
        <taxon>Eurotatoria</taxon>
        <taxon>Monogononta</taxon>
        <taxon>Pseudotrocha</taxon>
        <taxon>Ploima</taxon>
        <taxon>Brachionidae</taxon>
        <taxon>Brachionus</taxon>
    </lineage>
</organism>
<protein>
    <submittedName>
        <fullName evidence="1">Uncharacterized protein</fullName>
    </submittedName>
</protein>
<keyword evidence="2" id="KW-1185">Reference proteome</keyword>
<proteinExistence type="predicted"/>
<dbReference type="EMBL" id="REGN01000247">
    <property type="protein sequence ID" value="RNA43245.1"/>
    <property type="molecule type" value="Genomic_DNA"/>
</dbReference>
<name>A0A3M7T5L7_BRAPC</name>
<evidence type="ECO:0000313" key="2">
    <source>
        <dbReference type="Proteomes" id="UP000276133"/>
    </source>
</evidence>
<dbReference type="AlphaFoldDB" id="A0A3M7T5L7"/>
<comment type="caution">
    <text evidence="1">The sequence shown here is derived from an EMBL/GenBank/DDBJ whole genome shotgun (WGS) entry which is preliminary data.</text>
</comment>
<evidence type="ECO:0000313" key="1">
    <source>
        <dbReference type="EMBL" id="RNA43245.1"/>
    </source>
</evidence>
<accession>A0A3M7T5L7</accession>
<reference evidence="1 2" key="1">
    <citation type="journal article" date="2018" name="Sci. Rep.">
        <title>Genomic signatures of local adaptation to the degree of environmental predictability in rotifers.</title>
        <authorList>
            <person name="Franch-Gras L."/>
            <person name="Hahn C."/>
            <person name="Garcia-Roger E.M."/>
            <person name="Carmona M.J."/>
            <person name="Serra M."/>
            <person name="Gomez A."/>
        </authorList>
    </citation>
    <scope>NUCLEOTIDE SEQUENCE [LARGE SCALE GENOMIC DNA]</scope>
    <source>
        <strain evidence="1">HYR1</strain>
    </source>
</reference>
<dbReference type="Proteomes" id="UP000276133">
    <property type="component" value="Unassembled WGS sequence"/>
</dbReference>
<sequence length="153" mass="17649">MEIKSQLYKTYCRPILTYGCEATKISRTLPRKIKSTESTIIKKSLGLSKRSITTYLLHALNIAPTEDTLKLRKLAFAKRLENNVLTRKLVNKIIEESEISRKELNKNSLIAEFNELLDDEPRSIEEINEKAALEMLKRKKKIKDEQKNGIAES</sequence>
<gene>
    <name evidence="1" type="ORF">BpHYR1_046511</name>
</gene>